<keyword evidence="1" id="KW-0378">Hydrolase</keyword>
<comment type="similarity">
    <text evidence="2">Belongs to the AB hydrolase superfamily. FUS2 hydrolase family.</text>
</comment>
<dbReference type="PANTHER" id="PTHR22946:SF9">
    <property type="entry name" value="POLYKETIDE TRANSFERASE AF380"/>
    <property type="match status" value="1"/>
</dbReference>
<keyword evidence="5" id="KW-1185">Reference proteome</keyword>
<evidence type="ECO:0000256" key="2">
    <source>
        <dbReference type="ARBA" id="ARBA00038115"/>
    </source>
</evidence>
<proteinExistence type="inferred from homology"/>
<dbReference type="Gene3D" id="3.40.50.1820">
    <property type="entry name" value="alpha/beta hydrolase"/>
    <property type="match status" value="1"/>
</dbReference>
<dbReference type="KEGG" id="rci:LRC179"/>
<reference evidence="4 5" key="1">
    <citation type="journal article" date="2006" name="Science">
        <title>Genome of rice cluster I archaea -- the key methane producers in the rice rhizosphere.</title>
        <authorList>
            <person name="Erkel C."/>
            <person name="Kube M."/>
            <person name="Reinhardt R."/>
            <person name="Liesack W."/>
        </authorList>
    </citation>
    <scope>NUCLEOTIDE SEQUENCE [LARGE SCALE GENOMIC DNA]</scope>
    <source>
        <strain evidence="5">DSM 22066 / NBRC 105507 / MRE50</strain>
    </source>
</reference>
<dbReference type="Pfam" id="PF00561">
    <property type="entry name" value="Abhydrolase_1"/>
    <property type="match status" value="1"/>
</dbReference>
<gene>
    <name evidence="4" type="ORF">LRC179</name>
</gene>
<dbReference type="SUPFAM" id="SSF53474">
    <property type="entry name" value="alpha/beta-Hydrolases"/>
    <property type="match status" value="1"/>
</dbReference>
<evidence type="ECO:0000256" key="1">
    <source>
        <dbReference type="ARBA" id="ARBA00022801"/>
    </source>
</evidence>
<dbReference type="InterPro" id="IPR000073">
    <property type="entry name" value="AB_hydrolase_1"/>
</dbReference>
<dbReference type="eggNOG" id="arCOG01655">
    <property type="taxonomic scope" value="Archaea"/>
</dbReference>
<dbReference type="PANTHER" id="PTHR22946">
    <property type="entry name" value="DIENELACTONE HYDROLASE DOMAIN-CONTAINING PROTEIN-RELATED"/>
    <property type="match status" value="1"/>
</dbReference>
<dbReference type="GO" id="GO:0016788">
    <property type="term" value="F:hydrolase activity, acting on ester bonds"/>
    <property type="evidence" value="ECO:0007669"/>
    <property type="project" value="UniProtKB-ARBA"/>
</dbReference>
<dbReference type="EMBL" id="AM114193">
    <property type="protein sequence ID" value="CAJ35183.1"/>
    <property type="molecule type" value="Genomic_DNA"/>
</dbReference>
<dbReference type="GeneID" id="5142935"/>
<evidence type="ECO:0000313" key="5">
    <source>
        <dbReference type="Proteomes" id="UP000000663"/>
    </source>
</evidence>
<dbReference type="AlphaFoldDB" id="Q0W8W0"/>
<protein>
    <recommendedName>
        <fullName evidence="3">AB hydrolase-1 domain-containing protein</fullName>
    </recommendedName>
</protein>
<dbReference type="InterPro" id="IPR050261">
    <property type="entry name" value="FrsA_esterase"/>
</dbReference>
<sequence>MQISPLQFEVKNRDGYVRCEFYEGGSDKGVIYMHGVGGGTHGPSDIYHPLAEDLQKSGISSLLINCRYDSALDECISDLLACIEYMDQELHIDKIGLIGWSFGGAVVISAAALDQRVRTVVTVASQSYGTDGVADIAPRPVLLIHGTGDKTLTYRCSVDIARRAGEPKKLVLFENADHGISQNRKEMYDLIRNWFLENL</sequence>
<feature type="domain" description="AB hydrolase-1" evidence="3">
    <location>
        <begin position="30"/>
        <end position="125"/>
    </location>
</feature>
<dbReference type="OrthoDB" id="107233at2157"/>
<evidence type="ECO:0000313" key="4">
    <source>
        <dbReference type="EMBL" id="CAJ35183.1"/>
    </source>
</evidence>
<dbReference type="RefSeq" id="WP_012037305.1">
    <property type="nucleotide sequence ID" value="NC_009464.1"/>
</dbReference>
<evidence type="ECO:0000259" key="3">
    <source>
        <dbReference type="Pfam" id="PF00561"/>
    </source>
</evidence>
<name>Q0W8W0_METAR</name>
<organism evidence="4 5">
    <name type="scientific">Methanocella arvoryzae (strain DSM 22066 / NBRC 105507 / MRE50)</name>
    <dbReference type="NCBI Taxonomy" id="351160"/>
    <lineage>
        <taxon>Archaea</taxon>
        <taxon>Methanobacteriati</taxon>
        <taxon>Methanobacteriota</taxon>
        <taxon>Stenosarchaea group</taxon>
        <taxon>Methanomicrobia</taxon>
        <taxon>Methanocellales</taxon>
        <taxon>Methanocellaceae</taxon>
        <taxon>Methanocella</taxon>
    </lineage>
</organism>
<dbReference type="InterPro" id="IPR029058">
    <property type="entry name" value="AB_hydrolase_fold"/>
</dbReference>
<accession>Q0W8W0</accession>
<dbReference type="Proteomes" id="UP000000663">
    <property type="component" value="Chromosome"/>
</dbReference>